<reference evidence="2" key="1">
    <citation type="journal article" date="2020" name="mSystems">
        <title>Genome- and Community-Level Interaction Insights into Carbon Utilization and Element Cycling Functions of Hydrothermarchaeota in Hydrothermal Sediment.</title>
        <authorList>
            <person name="Zhou Z."/>
            <person name="Liu Y."/>
            <person name="Xu W."/>
            <person name="Pan J."/>
            <person name="Luo Z.H."/>
            <person name="Li M."/>
        </authorList>
    </citation>
    <scope>NUCLEOTIDE SEQUENCE [LARGE SCALE GENOMIC DNA]</scope>
    <source>
        <strain evidence="2">SpSt-735</strain>
    </source>
</reference>
<keyword evidence="1" id="KW-0812">Transmembrane</keyword>
<feature type="transmembrane region" description="Helical" evidence="1">
    <location>
        <begin position="28"/>
        <end position="52"/>
    </location>
</feature>
<feature type="transmembrane region" description="Helical" evidence="1">
    <location>
        <begin position="117"/>
        <end position="141"/>
    </location>
</feature>
<sequence>MLPRRWSRVNGKVAVIVRKEVLENLKSARFWGLIGLFVLLFVAMSAAIGSAARGFAIPGLGLGGGRFVVQLVYAMSSVMSYVAPLLGIALGFSAIASEREKGTIRLVLARPVYRDQVLNGKIIAATILIVLAVTVSTALSLPLSMALHGVTVTADDLSRLALSLIPSILLALSYYALSLFISVLSDRSSRAFLYCIVAWVFFTFILPLIASMIALSVLGPPPAISFNMTRGGGQPQLPPQVQEYYRKMNEIASTVLLVSPNNRYSSFVSALFTRRSPQAAAYVDLGSVIATRWVDLAVLAAYAAVFILLSYIFFVRRQEVR</sequence>
<comment type="caution">
    <text evidence="2">The sequence shown here is derived from an EMBL/GenBank/DDBJ whole genome shotgun (WGS) entry which is preliminary data.</text>
</comment>
<accession>A0A7C4B8Q5</accession>
<dbReference type="GO" id="GO:0140359">
    <property type="term" value="F:ABC-type transporter activity"/>
    <property type="evidence" value="ECO:0007669"/>
    <property type="project" value="InterPro"/>
</dbReference>
<dbReference type="PANTHER" id="PTHR43471:SF14">
    <property type="entry name" value="ABC-2 TYPE TRANSPORT SYSTEM PERMEASE PROTEIN"/>
    <property type="match status" value="1"/>
</dbReference>
<dbReference type="PANTHER" id="PTHR43471">
    <property type="entry name" value="ABC TRANSPORTER PERMEASE"/>
    <property type="match status" value="1"/>
</dbReference>
<organism evidence="2">
    <name type="scientific">Thermofilum pendens</name>
    <dbReference type="NCBI Taxonomy" id="2269"/>
    <lineage>
        <taxon>Archaea</taxon>
        <taxon>Thermoproteota</taxon>
        <taxon>Thermoprotei</taxon>
        <taxon>Thermofilales</taxon>
        <taxon>Thermofilaceae</taxon>
        <taxon>Thermofilum</taxon>
    </lineage>
</organism>
<evidence type="ECO:0000256" key="1">
    <source>
        <dbReference type="SAM" id="Phobius"/>
    </source>
</evidence>
<protein>
    <submittedName>
        <fullName evidence="2">ABC transporter permease</fullName>
    </submittedName>
</protein>
<dbReference type="AlphaFoldDB" id="A0A7C4B8Q5"/>
<feature type="transmembrane region" description="Helical" evidence="1">
    <location>
        <begin position="191"/>
        <end position="218"/>
    </location>
</feature>
<dbReference type="Pfam" id="PF12679">
    <property type="entry name" value="ABC2_membrane_2"/>
    <property type="match status" value="1"/>
</dbReference>
<gene>
    <name evidence="2" type="ORF">ENV17_01335</name>
</gene>
<keyword evidence="1" id="KW-1133">Transmembrane helix</keyword>
<feature type="transmembrane region" description="Helical" evidence="1">
    <location>
        <begin position="161"/>
        <end position="184"/>
    </location>
</feature>
<keyword evidence="1" id="KW-0472">Membrane</keyword>
<evidence type="ECO:0000313" key="2">
    <source>
        <dbReference type="EMBL" id="HGI43015.1"/>
    </source>
</evidence>
<dbReference type="GO" id="GO:0005886">
    <property type="term" value="C:plasma membrane"/>
    <property type="evidence" value="ECO:0007669"/>
    <property type="project" value="UniProtKB-SubCell"/>
</dbReference>
<dbReference type="EMBL" id="DTFI01000041">
    <property type="protein sequence ID" value="HGI43015.1"/>
    <property type="molecule type" value="Genomic_DNA"/>
</dbReference>
<feature type="transmembrane region" description="Helical" evidence="1">
    <location>
        <begin position="72"/>
        <end position="96"/>
    </location>
</feature>
<proteinExistence type="predicted"/>
<name>A0A7C4B8Q5_THEPE</name>
<feature type="transmembrane region" description="Helical" evidence="1">
    <location>
        <begin position="296"/>
        <end position="315"/>
    </location>
</feature>